<evidence type="ECO:0000256" key="1">
    <source>
        <dbReference type="ARBA" id="ARBA00005495"/>
    </source>
</evidence>
<comment type="caution">
    <text evidence="6">The sequence shown here is derived from an EMBL/GenBank/DDBJ whole genome shotgun (WGS) entry which is preliminary data.</text>
</comment>
<evidence type="ECO:0000313" key="6">
    <source>
        <dbReference type="EMBL" id="KEF54248.1"/>
    </source>
</evidence>
<dbReference type="InterPro" id="IPR006913">
    <property type="entry name" value="CENP-V/GFA"/>
</dbReference>
<protein>
    <recommendedName>
        <fullName evidence="5">CENP-V/GFA domain-containing protein</fullName>
    </recommendedName>
</protein>
<keyword evidence="4" id="KW-0456">Lyase</keyword>
<feature type="domain" description="CENP-V/GFA" evidence="5">
    <location>
        <begin position="11"/>
        <end position="124"/>
    </location>
</feature>
<dbReference type="Gene3D" id="3.90.1590.10">
    <property type="entry name" value="glutathione-dependent formaldehyde- activating enzyme (gfa)"/>
    <property type="match status" value="2"/>
</dbReference>
<evidence type="ECO:0000259" key="5">
    <source>
        <dbReference type="PROSITE" id="PS51891"/>
    </source>
</evidence>
<keyword evidence="3" id="KW-0862">Zinc</keyword>
<dbReference type="GeneID" id="25284323"/>
<comment type="similarity">
    <text evidence="1">Belongs to the Gfa family.</text>
</comment>
<dbReference type="Pfam" id="PF04828">
    <property type="entry name" value="GFA"/>
    <property type="match status" value="2"/>
</dbReference>
<name>A0A072P4R2_9EURO</name>
<dbReference type="PROSITE" id="PS51891">
    <property type="entry name" value="CENP_V_GFA"/>
    <property type="match status" value="2"/>
</dbReference>
<evidence type="ECO:0000256" key="4">
    <source>
        <dbReference type="ARBA" id="ARBA00023239"/>
    </source>
</evidence>
<dbReference type="GO" id="GO:0016846">
    <property type="term" value="F:carbon-sulfur lyase activity"/>
    <property type="evidence" value="ECO:0007669"/>
    <property type="project" value="InterPro"/>
</dbReference>
<dbReference type="SUPFAM" id="SSF51316">
    <property type="entry name" value="Mss4-like"/>
    <property type="match status" value="2"/>
</dbReference>
<gene>
    <name evidence="6" type="ORF">A1O9_09414</name>
</gene>
<reference evidence="6 7" key="1">
    <citation type="submission" date="2013-03" db="EMBL/GenBank/DDBJ databases">
        <title>The Genome Sequence of Exophiala aquamarina CBS 119918.</title>
        <authorList>
            <consortium name="The Broad Institute Genomics Platform"/>
            <person name="Cuomo C."/>
            <person name="de Hoog S."/>
            <person name="Gorbushina A."/>
            <person name="Walker B."/>
            <person name="Young S.K."/>
            <person name="Zeng Q."/>
            <person name="Gargeya S."/>
            <person name="Fitzgerald M."/>
            <person name="Haas B."/>
            <person name="Abouelleil A."/>
            <person name="Allen A.W."/>
            <person name="Alvarado L."/>
            <person name="Arachchi H.M."/>
            <person name="Berlin A.M."/>
            <person name="Chapman S.B."/>
            <person name="Gainer-Dewar J."/>
            <person name="Goldberg J."/>
            <person name="Griggs A."/>
            <person name="Gujja S."/>
            <person name="Hansen M."/>
            <person name="Howarth C."/>
            <person name="Imamovic A."/>
            <person name="Ireland A."/>
            <person name="Larimer J."/>
            <person name="McCowan C."/>
            <person name="Murphy C."/>
            <person name="Pearson M."/>
            <person name="Poon T.W."/>
            <person name="Priest M."/>
            <person name="Roberts A."/>
            <person name="Saif S."/>
            <person name="Shea T."/>
            <person name="Sisk P."/>
            <person name="Sykes S."/>
            <person name="Wortman J."/>
            <person name="Nusbaum C."/>
            <person name="Birren B."/>
        </authorList>
    </citation>
    <scope>NUCLEOTIDE SEQUENCE [LARGE SCALE GENOMIC DNA]</scope>
    <source>
        <strain evidence="6 7">CBS 119918</strain>
    </source>
</reference>
<dbReference type="EMBL" id="AMGV01000010">
    <property type="protein sequence ID" value="KEF54248.1"/>
    <property type="molecule type" value="Genomic_DNA"/>
</dbReference>
<sequence length="360" mass="39519">MSSTLAHEIPVNVRCHCGHVAFNLKVPKEMFPLKSSLCHCRSCRHATGQLFATFAVIPTAIPSEIHQDNSDSLAVYRSSSTILRFFCKNCGASIANFDSAGDGECELATGCLDFPGEISGHEYKLNRVQLWVEDVKGDGGAAGWINAGKLAGMDRHWRGRDSPMVSDANIEGILAGEHGEQPIRSSGESEHRGRDDELNFRCHCDIVSLNISRPDEQYNQATGKFESGLDACTSCRLVTGFEITGWARVPQELINTPAPSFNAYLADRSRLKHYKTSADVSRYFCGTCGATVFYQKHGLDTIDIGIGLLDPPNPEDARAEDWLVWQKYPTGMSYPENAIDQKFVKDLADGLRSHKGAGDV</sequence>
<keyword evidence="2" id="KW-0479">Metal-binding</keyword>
<dbReference type="PANTHER" id="PTHR33337:SF40">
    <property type="entry name" value="CENP-V_GFA DOMAIN-CONTAINING PROTEIN-RELATED"/>
    <property type="match status" value="1"/>
</dbReference>
<keyword evidence="7" id="KW-1185">Reference proteome</keyword>
<dbReference type="AlphaFoldDB" id="A0A072P4R2"/>
<evidence type="ECO:0000256" key="3">
    <source>
        <dbReference type="ARBA" id="ARBA00022833"/>
    </source>
</evidence>
<proteinExistence type="inferred from homology"/>
<dbReference type="RefSeq" id="XP_013256838.1">
    <property type="nucleotide sequence ID" value="XM_013401384.1"/>
</dbReference>
<dbReference type="Proteomes" id="UP000027920">
    <property type="component" value="Unassembled WGS sequence"/>
</dbReference>
<dbReference type="InterPro" id="IPR011057">
    <property type="entry name" value="Mss4-like_sf"/>
</dbReference>
<dbReference type="VEuPathDB" id="FungiDB:A1O9_09414"/>
<dbReference type="GO" id="GO:0046872">
    <property type="term" value="F:metal ion binding"/>
    <property type="evidence" value="ECO:0007669"/>
    <property type="project" value="UniProtKB-KW"/>
</dbReference>
<dbReference type="PANTHER" id="PTHR33337">
    <property type="entry name" value="GFA DOMAIN-CONTAINING PROTEIN"/>
    <property type="match status" value="1"/>
</dbReference>
<evidence type="ECO:0000313" key="7">
    <source>
        <dbReference type="Proteomes" id="UP000027920"/>
    </source>
</evidence>
<accession>A0A072P4R2</accession>
<dbReference type="OrthoDB" id="5422068at2759"/>
<evidence type="ECO:0000256" key="2">
    <source>
        <dbReference type="ARBA" id="ARBA00022723"/>
    </source>
</evidence>
<organism evidence="6 7">
    <name type="scientific">Exophiala aquamarina CBS 119918</name>
    <dbReference type="NCBI Taxonomy" id="1182545"/>
    <lineage>
        <taxon>Eukaryota</taxon>
        <taxon>Fungi</taxon>
        <taxon>Dikarya</taxon>
        <taxon>Ascomycota</taxon>
        <taxon>Pezizomycotina</taxon>
        <taxon>Eurotiomycetes</taxon>
        <taxon>Chaetothyriomycetidae</taxon>
        <taxon>Chaetothyriales</taxon>
        <taxon>Herpotrichiellaceae</taxon>
        <taxon>Exophiala</taxon>
    </lineage>
</organism>
<dbReference type="HOGENOM" id="CLU_038839_0_0_1"/>
<feature type="domain" description="CENP-V/GFA" evidence="5">
    <location>
        <begin position="191"/>
        <end position="323"/>
    </location>
</feature>